<dbReference type="PANTHER" id="PTHR47845">
    <property type="entry name" value="NUCLEAR SPECKLE SPLICING REGULATORY PROTEIN 1 HOMOLOG"/>
    <property type="match status" value="1"/>
</dbReference>
<keyword evidence="3" id="KW-1185">Reference proteome</keyword>
<evidence type="ECO:0000313" key="3">
    <source>
        <dbReference type="Proteomes" id="UP000277580"/>
    </source>
</evidence>
<feature type="non-terminal residue" evidence="2">
    <location>
        <position position="1"/>
    </location>
</feature>
<name>A0A3N4KEH8_9PEZI</name>
<organism evidence="2 3">
    <name type="scientific">Morchella conica CCBAS932</name>
    <dbReference type="NCBI Taxonomy" id="1392247"/>
    <lineage>
        <taxon>Eukaryota</taxon>
        <taxon>Fungi</taxon>
        <taxon>Dikarya</taxon>
        <taxon>Ascomycota</taxon>
        <taxon>Pezizomycotina</taxon>
        <taxon>Pezizomycetes</taxon>
        <taxon>Pezizales</taxon>
        <taxon>Morchellaceae</taxon>
        <taxon>Morchella</taxon>
    </lineage>
</organism>
<dbReference type="PANTHER" id="PTHR47845:SF1">
    <property type="entry name" value="NUCLEAR SPECKLE SPLICING REGULATORY PROTEIN 1 HOMOLOG"/>
    <property type="match status" value="1"/>
</dbReference>
<protein>
    <submittedName>
        <fullName evidence="2">Uncharacterized protein</fullName>
    </submittedName>
</protein>
<feature type="region of interest" description="Disordered" evidence="1">
    <location>
        <begin position="89"/>
        <end position="137"/>
    </location>
</feature>
<dbReference type="Proteomes" id="UP000277580">
    <property type="component" value="Unassembled WGS sequence"/>
</dbReference>
<dbReference type="STRING" id="1392247.A0A3N4KEH8"/>
<sequence length="137" mass="15172">EKEKEKGEAELARERGLEVNEEGVVVDKTQLLEGGLNVSAKPRGVAAGVKLPRGGERKQGWQGVGGKREDARARQSRMVEEQLAAAHKRALEAEEEERRGLERAAKSRKTEGEVMGARERYLQRKREAEEKKKAGGA</sequence>
<reference evidence="2 3" key="1">
    <citation type="journal article" date="2018" name="Nat. Ecol. Evol.">
        <title>Pezizomycetes genomes reveal the molecular basis of ectomycorrhizal truffle lifestyle.</title>
        <authorList>
            <person name="Murat C."/>
            <person name="Payen T."/>
            <person name="Noel B."/>
            <person name="Kuo A."/>
            <person name="Morin E."/>
            <person name="Chen J."/>
            <person name="Kohler A."/>
            <person name="Krizsan K."/>
            <person name="Balestrini R."/>
            <person name="Da Silva C."/>
            <person name="Montanini B."/>
            <person name="Hainaut M."/>
            <person name="Levati E."/>
            <person name="Barry K.W."/>
            <person name="Belfiori B."/>
            <person name="Cichocki N."/>
            <person name="Clum A."/>
            <person name="Dockter R.B."/>
            <person name="Fauchery L."/>
            <person name="Guy J."/>
            <person name="Iotti M."/>
            <person name="Le Tacon F."/>
            <person name="Lindquist E.A."/>
            <person name="Lipzen A."/>
            <person name="Malagnac F."/>
            <person name="Mello A."/>
            <person name="Molinier V."/>
            <person name="Miyauchi S."/>
            <person name="Poulain J."/>
            <person name="Riccioni C."/>
            <person name="Rubini A."/>
            <person name="Sitrit Y."/>
            <person name="Splivallo R."/>
            <person name="Traeger S."/>
            <person name="Wang M."/>
            <person name="Zifcakova L."/>
            <person name="Wipf D."/>
            <person name="Zambonelli A."/>
            <person name="Paolocci F."/>
            <person name="Nowrousian M."/>
            <person name="Ottonello S."/>
            <person name="Baldrian P."/>
            <person name="Spatafora J.W."/>
            <person name="Henrissat B."/>
            <person name="Nagy L.G."/>
            <person name="Aury J.M."/>
            <person name="Wincker P."/>
            <person name="Grigoriev I.V."/>
            <person name="Bonfante P."/>
            <person name="Martin F.M."/>
        </authorList>
    </citation>
    <scope>NUCLEOTIDE SEQUENCE [LARGE SCALE GENOMIC DNA]</scope>
    <source>
        <strain evidence="2 3">CCBAS932</strain>
    </source>
</reference>
<dbReference type="EMBL" id="ML119157">
    <property type="protein sequence ID" value="RPB08936.1"/>
    <property type="molecule type" value="Genomic_DNA"/>
</dbReference>
<dbReference type="AlphaFoldDB" id="A0A3N4KEH8"/>
<accession>A0A3N4KEH8</accession>
<gene>
    <name evidence="2" type="ORF">P167DRAFT_577781</name>
</gene>
<dbReference type="OrthoDB" id="446635at2759"/>
<dbReference type="InParanoid" id="A0A3N4KEH8"/>
<proteinExistence type="predicted"/>
<dbReference type="InterPro" id="IPR053246">
    <property type="entry name" value="NS_splicing_regulatory_protein"/>
</dbReference>
<evidence type="ECO:0000256" key="1">
    <source>
        <dbReference type="SAM" id="MobiDB-lite"/>
    </source>
</evidence>
<evidence type="ECO:0000313" key="2">
    <source>
        <dbReference type="EMBL" id="RPB08936.1"/>
    </source>
</evidence>
<feature type="region of interest" description="Disordered" evidence="1">
    <location>
        <begin position="50"/>
        <end position="70"/>
    </location>
</feature>